<dbReference type="OrthoDB" id="191139at2759"/>
<evidence type="ECO:0000256" key="4">
    <source>
        <dbReference type="SAM" id="Phobius"/>
    </source>
</evidence>
<dbReference type="AlphaFoldDB" id="A0A642V0T5"/>
<dbReference type="SUPFAM" id="SSF51735">
    <property type="entry name" value="NAD(P)-binding Rossmann-fold domains"/>
    <property type="match status" value="1"/>
</dbReference>
<evidence type="ECO:0000256" key="1">
    <source>
        <dbReference type="ARBA" id="ARBA00006484"/>
    </source>
</evidence>
<keyword evidence="3" id="KW-0560">Oxidoreductase</keyword>
<protein>
    <recommendedName>
        <fullName evidence="7">NAD(P)-binding protein</fullName>
    </recommendedName>
</protein>
<accession>A0A642V0T5</accession>
<comment type="caution">
    <text evidence="5">The sequence shown here is derived from an EMBL/GenBank/DDBJ whole genome shotgun (WGS) entry which is preliminary data.</text>
</comment>
<dbReference type="PANTHER" id="PTHR24320:SF282">
    <property type="entry name" value="WW DOMAIN-CONTAINING OXIDOREDUCTASE"/>
    <property type="match status" value="1"/>
</dbReference>
<keyword evidence="4" id="KW-0472">Membrane</keyword>
<sequence length="326" mass="36540">MFDPNNLPYQDPKTSRRVAYVTGANGGAGYYITLHLYMHGWVVYMGCRSEDKARRAKADIEKEANERKEKLPSNAVFGELRIASIDMARLQSVEEAAQWLLKNEPGLDLLINNAGVMAVPAETTEDGFDIQLQTNHLSPFLLTHRLLPLLKQSPNGPRVVFVSSMGYLLSWLTKEDSLSGNFNKFPDVFWTWVRYGNSKVAEIHASKIFAAKHPDILTMSVHPGVSAETELARWWNDLPYLGPSFKFLFKNVVGKLVGCSAEDLSHPPLRAGADPSLTIEKDNGGFLADHGKETALWNCASNTKYCQNTWDWTIKTLNEKGHKIDE</sequence>
<evidence type="ECO:0000256" key="3">
    <source>
        <dbReference type="ARBA" id="ARBA00023002"/>
    </source>
</evidence>
<dbReference type="Gene3D" id="3.40.50.720">
    <property type="entry name" value="NAD(P)-binding Rossmann-like Domain"/>
    <property type="match status" value="1"/>
</dbReference>
<dbReference type="EMBL" id="SWFS01000336">
    <property type="protein sequence ID" value="KAA8909586.1"/>
    <property type="molecule type" value="Genomic_DNA"/>
</dbReference>
<dbReference type="Pfam" id="PF00106">
    <property type="entry name" value="adh_short"/>
    <property type="match status" value="1"/>
</dbReference>
<keyword evidence="6" id="KW-1185">Reference proteome</keyword>
<feature type="transmembrane region" description="Helical" evidence="4">
    <location>
        <begin position="28"/>
        <end position="47"/>
    </location>
</feature>
<evidence type="ECO:0000313" key="5">
    <source>
        <dbReference type="EMBL" id="KAA8909586.1"/>
    </source>
</evidence>
<dbReference type="PRINTS" id="PR00081">
    <property type="entry name" value="GDHRDH"/>
</dbReference>
<dbReference type="VEuPathDB" id="FungiDB:TRICI_004421"/>
<proteinExistence type="inferred from homology"/>
<dbReference type="Proteomes" id="UP000761534">
    <property type="component" value="Unassembled WGS sequence"/>
</dbReference>
<keyword evidence="2" id="KW-0521">NADP</keyword>
<organism evidence="5 6">
    <name type="scientific">Trichomonascus ciferrii</name>
    <dbReference type="NCBI Taxonomy" id="44093"/>
    <lineage>
        <taxon>Eukaryota</taxon>
        <taxon>Fungi</taxon>
        <taxon>Dikarya</taxon>
        <taxon>Ascomycota</taxon>
        <taxon>Saccharomycotina</taxon>
        <taxon>Dipodascomycetes</taxon>
        <taxon>Dipodascales</taxon>
        <taxon>Trichomonascaceae</taxon>
        <taxon>Trichomonascus</taxon>
        <taxon>Trichomonascus ciferrii complex</taxon>
    </lineage>
</organism>
<keyword evidence="4" id="KW-1133">Transmembrane helix</keyword>
<dbReference type="GO" id="GO:0016491">
    <property type="term" value="F:oxidoreductase activity"/>
    <property type="evidence" value="ECO:0007669"/>
    <property type="project" value="UniProtKB-KW"/>
</dbReference>
<dbReference type="InterPro" id="IPR002347">
    <property type="entry name" value="SDR_fam"/>
</dbReference>
<name>A0A642V0T5_9ASCO</name>
<evidence type="ECO:0008006" key="7">
    <source>
        <dbReference type="Google" id="ProtNLM"/>
    </source>
</evidence>
<keyword evidence="4" id="KW-0812">Transmembrane</keyword>
<dbReference type="PANTHER" id="PTHR24320">
    <property type="entry name" value="RETINOL DEHYDROGENASE"/>
    <property type="match status" value="1"/>
</dbReference>
<reference evidence="5" key="1">
    <citation type="journal article" date="2019" name="G3 (Bethesda)">
        <title>Genome Assemblies of Two Rare Opportunistic Yeast Pathogens: Diutina rugosa (syn. Candida rugosa) and Trichomonascus ciferrii (syn. Candida ciferrii).</title>
        <authorList>
            <person name="Mixao V."/>
            <person name="Saus E."/>
            <person name="Hansen A.P."/>
            <person name="Lass-Florl C."/>
            <person name="Gabaldon T."/>
        </authorList>
    </citation>
    <scope>NUCLEOTIDE SEQUENCE</scope>
    <source>
        <strain evidence="5">CBS 4856</strain>
    </source>
</reference>
<gene>
    <name evidence="5" type="ORF">TRICI_004421</name>
</gene>
<evidence type="ECO:0000313" key="6">
    <source>
        <dbReference type="Proteomes" id="UP000761534"/>
    </source>
</evidence>
<dbReference type="InterPro" id="IPR036291">
    <property type="entry name" value="NAD(P)-bd_dom_sf"/>
</dbReference>
<comment type="similarity">
    <text evidence="1">Belongs to the short-chain dehydrogenases/reductases (SDR) family.</text>
</comment>
<evidence type="ECO:0000256" key="2">
    <source>
        <dbReference type="ARBA" id="ARBA00022857"/>
    </source>
</evidence>